<feature type="compositionally biased region" description="Pro residues" evidence="1">
    <location>
        <begin position="30"/>
        <end position="41"/>
    </location>
</feature>
<feature type="compositionally biased region" description="Low complexity" evidence="1">
    <location>
        <begin position="20"/>
        <end position="29"/>
    </location>
</feature>
<organism evidence="2 3">
    <name type="scientific">Linum tenue</name>
    <dbReference type="NCBI Taxonomy" id="586396"/>
    <lineage>
        <taxon>Eukaryota</taxon>
        <taxon>Viridiplantae</taxon>
        <taxon>Streptophyta</taxon>
        <taxon>Embryophyta</taxon>
        <taxon>Tracheophyta</taxon>
        <taxon>Spermatophyta</taxon>
        <taxon>Magnoliopsida</taxon>
        <taxon>eudicotyledons</taxon>
        <taxon>Gunneridae</taxon>
        <taxon>Pentapetalae</taxon>
        <taxon>rosids</taxon>
        <taxon>fabids</taxon>
        <taxon>Malpighiales</taxon>
        <taxon>Linaceae</taxon>
        <taxon>Linum</taxon>
    </lineage>
</organism>
<evidence type="ECO:0000313" key="2">
    <source>
        <dbReference type="EMBL" id="CAI0440366.1"/>
    </source>
</evidence>
<accession>A0AAV0M3G4</accession>
<protein>
    <submittedName>
        <fullName evidence="2">Uncharacterized protein</fullName>
    </submittedName>
</protein>
<dbReference type="Proteomes" id="UP001154282">
    <property type="component" value="Unassembled WGS sequence"/>
</dbReference>
<evidence type="ECO:0000313" key="3">
    <source>
        <dbReference type="Proteomes" id="UP001154282"/>
    </source>
</evidence>
<feature type="compositionally biased region" description="Pro residues" evidence="1">
    <location>
        <begin position="73"/>
        <end position="83"/>
    </location>
</feature>
<dbReference type="AlphaFoldDB" id="A0AAV0M3G4"/>
<feature type="non-terminal residue" evidence="2">
    <location>
        <position position="1"/>
    </location>
</feature>
<dbReference type="EMBL" id="CAMGYJ010000006">
    <property type="protein sequence ID" value="CAI0440366.1"/>
    <property type="molecule type" value="Genomic_DNA"/>
</dbReference>
<gene>
    <name evidence="2" type="ORF">LITE_LOCUS26495</name>
</gene>
<feature type="compositionally biased region" description="Low complexity" evidence="1">
    <location>
        <begin position="57"/>
        <end position="72"/>
    </location>
</feature>
<keyword evidence="3" id="KW-1185">Reference proteome</keyword>
<proteinExistence type="predicted"/>
<comment type="caution">
    <text evidence="2">The sequence shown here is derived from an EMBL/GenBank/DDBJ whole genome shotgun (WGS) entry which is preliminary data.</text>
</comment>
<name>A0AAV0M3G4_9ROSI</name>
<evidence type="ECO:0000256" key="1">
    <source>
        <dbReference type="SAM" id="MobiDB-lite"/>
    </source>
</evidence>
<feature type="region of interest" description="Disordered" evidence="1">
    <location>
        <begin position="1"/>
        <end position="88"/>
    </location>
</feature>
<feature type="compositionally biased region" description="Polar residues" evidence="1">
    <location>
        <begin position="1"/>
        <end position="14"/>
    </location>
</feature>
<sequence>CPYSIGSSSIYDTNPRSRRSTTPESLSKPPSSPPAGAPPENQPSLPSTSKPPPLRPTPTASASSSKRSSPSATPIPPTFPPSPSSLTDPELTDLFDRIYSYGSTHRARTFHFTDLTLTTAINPFPPKIHLPLRNCQTPRNFHQIRSPQTDRRVLESPNLTSLRLCRCVIPTSTRTVAVYSDQERCIHKSFESMPNVEKLELVHCEFETTIMVKVSGEKLVEIVIVGDDVHQHGVNDIHEKPDVGSIP</sequence>
<reference evidence="2" key="1">
    <citation type="submission" date="2022-08" db="EMBL/GenBank/DDBJ databases">
        <authorList>
            <person name="Gutierrez-Valencia J."/>
        </authorList>
    </citation>
    <scope>NUCLEOTIDE SEQUENCE</scope>
</reference>